<dbReference type="EMBL" id="CP054614">
    <property type="protein sequence ID" value="QKS56920.1"/>
    <property type="molecule type" value="Genomic_DNA"/>
</dbReference>
<feature type="region of interest" description="Disordered" evidence="5">
    <location>
        <begin position="1"/>
        <end position="21"/>
    </location>
</feature>
<organism evidence="7 9">
    <name type="scientific">Paenibacillus barcinonensis</name>
    <dbReference type="NCBI Taxonomy" id="198119"/>
    <lineage>
        <taxon>Bacteria</taxon>
        <taxon>Bacillati</taxon>
        <taxon>Bacillota</taxon>
        <taxon>Bacilli</taxon>
        <taxon>Bacillales</taxon>
        <taxon>Paenibacillaceae</taxon>
        <taxon>Paenibacillus</taxon>
    </lineage>
</organism>
<dbReference type="InterPro" id="IPR011330">
    <property type="entry name" value="Glyco_hydro/deAcase_b/a-brl"/>
</dbReference>
<dbReference type="InterPro" id="IPR041147">
    <property type="entry name" value="GH38_C"/>
</dbReference>
<dbReference type="SMART" id="SM00872">
    <property type="entry name" value="Alpha-mann_mid"/>
    <property type="match status" value="1"/>
</dbReference>
<dbReference type="Pfam" id="PF18438">
    <property type="entry name" value="Glyco_hydro_38"/>
    <property type="match status" value="1"/>
</dbReference>
<dbReference type="SUPFAM" id="SSF88713">
    <property type="entry name" value="Glycoside hydrolase/deacetylase"/>
    <property type="match status" value="1"/>
</dbReference>
<dbReference type="GO" id="GO:0046872">
    <property type="term" value="F:metal ion binding"/>
    <property type="evidence" value="ECO:0007669"/>
    <property type="project" value="UniProtKB-KW"/>
</dbReference>
<dbReference type="Gene3D" id="1.20.1270.50">
    <property type="entry name" value="Glycoside hydrolase family 38, central domain"/>
    <property type="match status" value="1"/>
</dbReference>
<dbReference type="Gene3D" id="3.20.110.10">
    <property type="entry name" value="Glycoside hydrolase 38, N terminal domain"/>
    <property type="match status" value="1"/>
</dbReference>
<dbReference type="Pfam" id="PF01074">
    <property type="entry name" value="Glyco_hydro_38N"/>
    <property type="match status" value="1"/>
</dbReference>
<dbReference type="EMBL" id="QJSW01000009">
    <property type="protein sequence ID" value="PYE48229.1"/>
    <property type="molecule type" value="Genomic_DNA"/>
</dbReference>
<keyword evidence="10" id="KW-1185">Reference proteome</keyword>
<dbReference type="GO" id="GO:0004559">
    <property type="term" value="F:alpha-mannosidase activity"/>
    <property type="evidence" value="ECO:0007669"/>
    <property type="project" value="InterPro"/>
</dbReference>
<evidence type="ECO:0000313" key="10">
    <source>
        <dbReference type="Proteomes" id="UP000509327"/>
    </source>
</evidence>
<dbReference type="InterPro" id="IPR037094">
    <property type="entry name" value="Glyco_hydro_38_cen_sf"/>
</dbReference>
<evidence type="ECO:0000256" key="3">
    <source>
        <dbReference type="ARBA" id="ARBA00022801"/>
    </source>
</evidence>
<dbReference type="OrthoDB" id="9764050at2"/>
<dbReference type="Pfam" id="PF17677">
    <property type="entry name" value="Glyco_hydro38C2"/>
    <property type="match status" value="1"/>
</dbReference>
<evidence type="ECO:0000256" key="5">
    <source>
        <dbReference type="SAM" id="MobiDB-lite"/>
    </source>
</evidence>
<reference evidence="7 9" key="1">
    <citation type="submission" date="2018-06" db="EMBL/GenBank/DDBJ databases">
        <title>Genomic Encyclopedia of Type Strains, Phase III (KMG-III): the genomes of soil and plant-associated and newly described type strains.</title>
        <authorList>
            <person name="Whitman W."/>
        </authorList>
    </citation>
    <scope>NUCLEOTIDE SEQUENCE [LARGE SCALE GENOMIC DNA]</scope>
    <source>
        <strain evidence="7 9">CECT 7022</strain>
    </source>
</reference>
<dbReference type="InterPro" id="IPR000602">
    <property type="entry name" value="Glyco_hydro_38_N"/>
</dbReference>
<accession>A0A2V4V6R8</accession>
<evidence type="ECO:0000313" key="8">
    <source>
        <dbReference type="EMBL" id="QKS56920.1"/>
    </source>
</evidence>
<dbReference type="Pfam" id="PF09261">
    <property type="entry name" value="Alpha-mann_mid"/>
    <property type="match status" value="1"/>
</dbReference>
<evidence type="ECO:0000313" key="9">
    <source>
        <dbReference type="Proteomes" id="UP000247790"/>
    </source>
</evidence>
<dbReference type="RefSeq" id="WP_110897379.1">
    <property type="nucleotide sequence ID" value="NZ_CP054614.1"/>
</dbReference>
<dbReference type="GO" id="GO:0030246">
    <property type="term" value="F:carbohydrate binding"/>
    <property type="evidence" value="ECO:0007669"/>
    <property type="project" value="InterPro"/>
</dbReference>
<keyword evidence="4" id="KW-0326">Glycosidase</keyword>
<dbReference type="PANTHER" id="PTHR46017">
    <property type="entry name" value="ALPHA-MANNOSIDASE 2C1"/>
    <property type="match status" value="1"/>
</dbReference>
<dbReference type="CDD" id="cd10814">
    <property type="entry name" value="GH38N_AMII_SpGH38_like"/>
    <property type="match status" value="1"/>
</dbReference>
<dbReference type="GO" id="GO:0009313">
    <property type="term" value="P:oligosaccharide catabolic process"/>
    <property type="evidence" value="ECO:0007669"/>
    <property type="project" value="TreeGrafter"/>
</dbReference>
<dbReference type="InterPro" id="IPR028995">
    <property type="entry name" value="Glyco_hydro_57/38_cen_sf"/>
</dbReference>
<evidence type="ECO:0000259" key="6">
    <source>
        <dbReference type="SMART" id="SM00872"/>
    </source>
</evidence>
<dbReference type="AlphaFoldDB" id="A0A2V4V6R8"/>
<proteinExistence type="inferred from homology"/>
<gene>
    <name evidence="7" type="ORF">DFQ00_10983</name>
    <name evidence="8" type="ORF">HUB98_11665</name>
</gene>
<dbReference type="InterPro" id="IPR027291">
    <property type="entry name" value="Glyco_hydro_38_N_sf"/>
</dbReference>
<dbReference type="Proteomes" id="UP000247790">
    <property type="component" value="Unassembled WGS sequence"/>
</dbReference>
<keyword evidence="3" id="KW-0378">Hydrolase</keyword>
<evidence type="ECO:0000256" key="1">
    <source>
        <dbReference type="ARBA" id="ARBA00009792"/>
    </source>
</evidence>
<evidence type="ECO:0000256" key="4">
    <source>
        <dbReference type="ARBA" id="ARBA00023295"/>
    </source>
</evidence>
<keyword evidence="2" id="KW-0479">Metal-binding</keyword>
<dbReference type="Proteomes" id="UP000509327">
    <property type="component" value="Chromosome"/>
</dbReference>
<dbReference type="InterPro" id="IPR015341">
    <property type="entry name" value="Glyco_hydro_38_cen"/>
</dbReference>
<name>A0A2V4V6R8_PAEBA</name>
<dbReference type="InterPro" id="IPR011013">
    <property type="entry name" value="Gal_mutarotase_sf_dom"/>
</dbReference>
<dbReference type="InterPro" id="IPR041509">
    <property type="entry name" value="GH38_beta-1"/>
</dbReference>
<dbReference type="SUPFAM" id="SSF88688">
    <property type="entry name" value="Families 57/38 glycoside transferase middle domain"/>
    <property type="match status" value="1"/>
</dbReference>
<comment type="similarity">
    <text evidence="1">Belongs to the glycosyl hydrolase 38 family.</text>
</comment>
<dbReference type="InterPro" id="IPR011682">
    <property type="entry name" value="Glyco_hydro_38_C"/>
</dbReference>
<dbReference type="Pfam" id="PF07748">
    <property type="entry name" value="Glyco_hydro_38C"/>
    <property type="match status" value="1"/>
</dbReference>
<dbReference type="Gene3D" id="2.60.40.2210">
    <property type="match status" value="1"/>
</dbReference>
<dbReference type="SUPFAM" id="SSF74650">
    <property type="entry name" value="Galactose mutarotase-like"/>
    <property type="match status" value="1"/>
</dbReference>
<dbReference type="GO" id="GO:0006013">
    <property type="term" value="P:mannose metabolic process"/>
    <property type="evidence" value="ECO:0007669"/>
    <property type="project" value="InterPro"/>
</dbReference>
<dbReference type="PANTHER" id="PTHR46017:SF2">
    <property type="entry name" value="MANNOSYLGLYCERATE HYDROLASE"/>
    <property type="match status" value="1"/>
</dbReference>
<sequence>MTQRTTIPASGKGETGTKTKRAHIISHTHWDREWYLPYEKHHMRLVKLVDSLLDQLDKRPDYHSFYLDGQTIIIEDYLQVRPEQKQRLEKYIRSGRIVIGPWYILQDAFLTSGEANVRNMQVGHRDAKRYGTPAKIGYFPDTFGLVGQTPQLMLQSGIDNVFFGRGVKPTGFNNTVSDDGYESSYSELIWEGPDGSKVLGVLFANWYSNGNEVPADKAAAQAFWEKKLADAEKYASTSELLFMNGCDHQPIQRDLPQAIRTAEQLFPEVEFVHSNFPEYLHALRASCTQELSTIRGELRSQRTDGWGTLVNTASARVYLKQMNQHGQVLLEKVAEPLAAIAHLLGHAYPHDQLTYAWKTLMQNHPHDSICGCSVDEVHREMVTRFEKSRHTAEAMIEESTGQITSVVDTSIFDSYGEEVRPLVVFNTTGWERSGIVHLELDAARLYFREGFSLEEMAERMTRVDLSGRVLVDDSGEQVSCTVEDLGLQFGYDLPDNRFRQPYSCRRVRVTFEAQRVPALGWKAYAWVPLAALTDVTLSDEAAASPPEVSAVKNNGVNQGYNHADPIQSYREPENSLVLTGERGMENKYLRVQIADNGSFTVTDKQTGRMYSDLGMYENVGDIGNEYMFKQPQHDTARTTKELKAAIRLLQSNDYVVSFEIIHHWSIPISADEQLDREQRELVYYPHRQARRSQELVTMRIRTVVSLSYSGRGVEVESSFDNKARDHRVRMLFPTDLQTDVHYADSMFEIARRDNAPAPEWQNPSNTQHQQSFVDVCEDKAGLVIANRGLNEYEVLQDGRNTIAVTLLRAVGELGDWGLFPTPEAQCLGAHTFHMQVIPHDGHGSRSGAYKEAYQFQVPWTLVQTEAHPGYLPPVSTLLAWKGEDVAFSSLKVNEDSGDLMLRWFNMGTGQTAIKLAATQSNPKKFTAAYQSNILEEEGEQHQPCSYEKNPSPLSFASEGWSIPVSACEIVTAGLRQA</sequence>
<protein>
    <submittedName>
        <fullName evidence="7">Alpha-mannosidase</fullName>
    </submittedName>
</protein>
<dbReference type="Gene3D" id="2.70.98.30">
    <property type="entry name" value="Golgi alpha-mannosidase II, domain 4"/>
    <property type="match status" value="1"/>
</dbReference>
<reference evidence="8 10" key="2">
    <citation type="submission" date="2020-06" db="EMBL/GenBank/DDBJ databases">
        <title>Complete genome of Paenibacillus barcinonensis KACC11450.</title>
        <authorList>
            <person name="Kim M."/>
            <person name="Park Y.-J."/>
            <person name="Shin J.-H."/>
        </authorList>
    </citation>
    <scope>NUCLEOTIDE SEQUENCE [LARGE SCALE GENOMIC DNA]</scope>
    <source>
        <strain evidence="8 10">KACC11450</strain>
    </source>
</reference>
<evidence type="ECO:0000256" key="2">
    <source>
        <dbReference type="ARBA" id="ARBA00022723"/>
    </source>
</evidence>
<evidence type="ECO:0000313" key="7">
    <source>
        <dbReference type="EMBL" id="PYE48229.1"/>
    </source>
</evidence>
<feature type="domain" description="Glycoside hydrolase family 38 central" evidence="6">
    <location>
        <begin position="312"/>
        <end position="385"/>
    </location>
</feature>